<dbReference type="InterPro" id="IPR023210">
    <property type="entry name" value="NADP_OxRdtase_dom"/>
</dbReference>
<reference evidence="2 3" key="1">
    <citation type="submission" date="2023-12" db="EMBL/GenBank/DDBJ databases">
        <title>the genome sequence of Hyalangium sp. s54d21.</title>
        <authorList>
            <person name="Zhang X."/>
        </authorList>
    </citation>
    <scope>NUCLEOTIDE SEQUENCE [LARGE SCALE GENOMIC DNA]</scope>
    <source>
        <strain evidence="3">s54d21</strain>
    </source>
</reference>
<dbReference type="InterPro" id="IPR036812">
    <property type="entry name" value="NAD(P)_OxRdtase_dom_sf"/>
</dbReference>
<organism evidence="2 3">
    <name type="scientific">Hyalangium rubrum</name>
    <dbReference type="NCBI Taxonomy" id="3103134"/>
    <lineage>
        <taxon>Bacteria</taxon>
        <taxon>Pseudomonadati</taxon>
        <taxon>Myxococcota</taxon>
        <taxon>Myxococcia</taxon>
        <taxon>Myxococcales</taxon>
        <taxon>Cystobacterineae</taxon>
        <taxon>Archangiaceae</taxon>
        <taxon>Hyalangium</taxon>
    </lineage>
</organism>
<dbReference type="Gene3D" id="3.20.20.100">
    <property type="entry name" value="NADP-dependent oxidoreductase domain"/>
    <property type="match status" value="1"/>
</dbReference>
<keyword evidence="3" id="KW-1185">Reference proteome</keyword>
<evidence type="ECO:0000259" key="1">
    <source>
        <dbReference type="Pfam" id="PF00248"/>
    </source>
</evidence>
<proteinExistence type="predicted"/>
<feature type="domain" description="NADP-dependent oxidoreductase" evidence="1">
    <location>
        <begin position="13"/>
        <end position="317"/>
    </location>
</feature>
<comment type="caution">
    <text evidence="2">The sequence shown here is derived from an EMBL/GenBank/DDBJ whole genome shotgun (WGS) entry which is preliminary data.</text>
</comment>
<name>A0ABU5HH73_9BACT</name>
<sequence>MPDTSRRFAPPGPLGFGGAPLGNMFNRVDDATAEGALLGAWESGIRYFDTAPMYGAGLSEHRFGHALRRFKRDEYVLSTKVGRMLTPDPKAPENLGPFIGVLPFRDSFDYSADGTRRSIEDSLQRLGMGRIDIAYIHDIAEDHHGPIWKEVFATAMQGAAKALTRLREEGVIRAWGLGVNRVEACQKALEESDPDVFLLAGRYSLLDLSALDTLFPACAARGVKVVVGGPFNSGLLAGGKTFEYAEAPAEQVAARDRIAAVCQQHGVDIKAAALQFCAAHPVVASVIPGAKSAERVRQNMELMRQPIPAAFWQALKQQGILPAHAPTPEK</sequence>
<evidence type="ECO:0000313" key="3">
    <source>
        <dbReference type="Proteomes" id="UP001291309"/>
    </source>
</evidence>
<dbReference type="PANTHER" id="PTHR42686">
    <property type="entry name" value="GH17980P-RELATED"/>
    <property type="match status" value="1"/>
</dbReference>
<dbReference type="SUPFAM" id="SSF51430">
    <property type="entry name" value="NAD(P)-linked oxidoreductase"/>
    <property type="match status" value="1"/>
</dbReference>
<dbReference type="RefSeq" id="WP_321551193.1">
    <property type="nucleotide sequence ID" value="NZ_JAXIVS010000020.1"/>
</dbReference>
<accession>A0ABU5HH73</accession>
<dbReference type="PANTHER" id="PTHR42686:SF1">
    <property type="entry name" value="GH17980P-RELATED"/>
    <property type="match status" value="1"/>
</dbReference>
<dbReference type="Pfam" id="PF00248">
    <property type="entry name" value="Aldo_ket_red"/>
    <property type="match status" value="1"/>
</dbReference>
<evidence type="ECO:0000313" key="2">
    <source>
        <dbReference type="EMBL" id="MDY7232479.1"/>
    </source>
</evidence>
<dbReference type="EMBL" id="JAXIVS010000020">
    <property type="protein sequence ID" value="MDY7232479.1"/>
    <property type="molecule type" value="Genomic_DNA"/>
</dbReference>
<dbReference type="Proteomes" id="UP001291309">
    <property type="component" value="Unassembled WGS sequence"/>
</dbReference>
<protein>
    <submittedName>
        <fullName evidence="2">Aldo/keto reductase</fullName>
    </submittedName>
</protein>
<dbReference type="InterPro" id="IPR020471">
    <property type="entry name" value="AKR"/>
</dbReference>
<gene>
    <name evidence="2" type="ORF">SYV04_39195</name>
</gene>
<dbReference type="CDD" id="cd19152">
    <property type="entry name" value="AKR_AKR15A"/>
    <property type="match status" value="1"/>
</dbReference>